<evidence type="ECO:0000313" key="1">
    <source>
        <dbReference type="EMBL" id="KAL3699003.1"/>
    </source>
</evidence>
<protein>
    <submittedName>
        <fullName evidence="1">Uncharacterized protein</fullName>
    </submittedName>
</protein>
<accession>A0ABD3I5L5</accession>
<gene>
    <name evidence="1" type="ORF">R1sor_017025</name>
</gene>
<dbReference type="EMBL" id="JBJQOH010000001">
    <property type="protein sequence ID" value="KAL3699003.1"/>
    <property type="molecule type" value="Genomic_DNA"/>
</dbReference>
<evidence type="ECO:0000313" key="2">
    <source>
        <dbReference type="Proteomes" id="UP001633002"/>
    </source>
</evidence>
<organism evidence="1 2">
    <name type="scientific">Riccia sorocarpa</name>
    <dbReference type="NCBI Taxonomy" id="122646"/>
    <lineage>
        <taxon>Eukaryota</taxon>
        <taxon>Viridiplantae</taxon>
        <taxon>Streptophyta</taxon>
        <taxon>Embryophyta</taxon>
        <taxon>Marchantiophyta</taxon>
        <taxon>Marchantiopsida</taxon>
        <taxon>Marchantiidae</taxon>
        <taxon>Marchantiales</taxon>
        <taxon>Ricciaceae</taxon>
        <taxon>Riccia</taxon>
    </lineage>
</organism>
<name>A0ABD3I5L5_9MARC</name>
<dbReference type="Proteomes" id="UP001633002">
    <property type="component" value="Unassembled WGS sequence"/>
</dbReference>
<sequence length="106" mass="11752">MYSGSRVEGKARPQVQKSFLFAQLLLTKLLSDQDRAKELAVLNEHFALSVSALCIGHRANSLSISGELLHFLTNDEMCSEFDAMHELLEAPRKGILRRQVAPAVEG</sequence>
<dbReference type="AlphaFoldDB" id="A0ABD3I5L5"/>
<proteinExistence type="predicted"/>
<comment type="caution">
    <text evidence="1">The sequence shown here is derived from an EMBL/GenBank/DDBJ whole genome shotgun (WGS) entry which is preliminary data.</text>
</comment>
<reference evidence="1 2" key="1">
    <citation type="submission" date="2024-09" db="EMBL/GenBank/DDBJ databases">
        <title>Chromosome-scale assembly of Riccia sorocarpa.</title>
        <authorList>
            <person name="Paukszto L."/>
        </authorList>
    </citation>
    <scope>NUCLEOTIDE SEQUENCE [LARGE SCALE GENOMIC DNA]</scope>
    <source>
        <strain evidence="1">LP-2024</strain>
        <tissue evidence="1">Aerial parts of the thallus</tissue>
    </source>
</reference>
<keyword evidence="2" id="KW-1185">Reference proteome</keyword>